<evidence type="ECO:0000313" key="1">
    <source>
        <dbReference type="Proteomes" id="UP000095286"/>
    </source>
</evidence>
<evidence type="ECO:0000313" key="2">
    <source>
        <dbReference type="WBParaSite" id="RSKR_0000521700.1"/>
    </source>
</evidence>
<dbReference type="WBParaSite" id="RSKR_0000521700.1">
    <property type="protein sequence ID" value="RSKR_0000521700.1"/>
    <property type="gene ID" value="RSKR_0000521700"/>
</dbReference>
<dbReference type="Proteomes" id="UP000095286">
    <property type="component" value="Unplaced"/>
</dbReference>
<name>A0AC35TXC1_9BILA</name>
<accession>A0AC35TXC1</accession>
<organism evidence="1 2">
    <name type="scientific">Rhabditophanes sp. KR3021</name>
    <dbReference type="NCBI Taxonomy" id="114890"/>
    <lineage>
        <taxon>Eukaryota</taxon>
        <taxon>Metazoa</taxon>
        <taxon>Ecdysozoa</taxon>
        <taxon>Nematoda</taxon>
        <taxon>Chromadorea</taxon>
        <taxon>Rhabditida</taxon>
        <taxon>Tylenchina</taxon>
        <taxon>Panagrolaimomorpha</taxon>
        <taxon>Strongyloidoidea</taxon>
        <taxon>Alloionematidae</taxon>
        <taxon>Rhabditophanes</taxon>
    </lineage>
</organism>
<proteinExistence type="predicted"/>
<reference evidence="2" key="1">
    <citation type="submission" date="2016-11" db="UniProtKB">
        <authorList>
            <consortium name="WormBaseParasite"/>
        </authorList>
    </citation>
    <scope>IDENTIFICATION</scope>
    <source>
        <strain evidence="2">KR3021</strain>
    </source>
</reference>
<protein>
    <submittedName>
        <fullName evidence="2">Dehydrogenase/reductase SDR family member 11</fullName>
    </submittedName>
</protein>
<sequence>MAFAGKVVIVTGGNSGIGKGIVLKFAGEGAIVVVVGRSDKTLEETKNEVLGRKTKPENILLIKADVSLKEETHRVIEETVKKYGRVDVLVNNAGIGNDPTLSDPFSIENYDAIMNLNVRGVINLCKAATPYLLKSQGNIVNISSIISTIPSSHSQFYAVSKAALDMYTKCLASELTPQGIRVNSVNPGAVLTAFMSRVVSKPGMDVSIEDSNKLILGLVPTVPMKRCGEPSEIADAVAFLAGPTGSYISGITIPVDGGVLIADKYAEIFK</sequence>